<dbReference type="InterPro" id="IPR036148">
    <property type="entry name" value="MmgE/PrpD_sf"/>
</dbReference>
<dbReference type="GO" id="GO:0016829">
    <property type="term" value="F:lyase activity"/>
    <property type="evidence" value="ECO:0007669"/>
    <property type="project" value="InterPro"/>
</dbReference>
<reference evidence="4" key="1">
    <citation type="submission" date="2022-11" db="EMBL/GenBank/DDBJ databases">
        <authorList>
            <person name="Petersen C."/>
        </authorList>
    </citation>
    <scope>NUCLEOTIDE SEQUENCE</scope>
    <source>
        <strain evidence="4">IBT 34128</strain>
    </source>
</reference>
<protein>
    <submittedName>
        <fullName evidence="4">MmgE/PrpD</fullName>
    </submittedName>
</protein>
<dbReference type="EMBL" id="JAPMSZ010000004">
    <property type="protein sequence ID" value="KAJ5105521.1"/>
    <property type="molecule type" value="Genomic_DNA"/>
</dbReference>
<keyword evidence="5" id="KW-1185">Reference proteome</keyword>
<dbReference type="InterPro" id="IPR042188">
    <property type="entry name" value="MmgE/PrpD_sf_2"/>
</dbReference>
<dbReference type="AlphaFoldDB" id="A0A9W9FSA8"/>
<evidence type="ECO:0000259" key="3">
    <source>
        <dbReference type="Pfam" id="PF19305"/>
    </source>
</evidence>
<dbReference type="InterPro" id="IPR045337">
    <property type="entry name" value="MmgE_PrpD_C"/>
</dbReference>
<dbReference type="OrthoDB" id="10267976at2759"/>
<comment type="caution">
    <text evidence="4">The sequence shown here is derived from an EMBL/GenBank/DDBJ whole genome shotgun (WGS) entry which is preliminary data.</text>
</comment>
<evidence type="ECO:0000313" key="5">
    <source>
        <dbReference type="Proteomes" id="UP001141434"/>
    </source>
</evidence>
<dbReference type="InterPro" id="IPR042183">
    <property type="entry name" value="MmgE/PrpD_sf_1"/>
</dbReference>
<dbReference type="RefSeq" id="XP_056514517.1">
    <property type="nucleotide sequence ID" value="XM_056653450.1"/>
</dbReference>
<organism evidence="4 5">
    <name type="scientific">Penicillium alfredii</name>
    <dbReference type="NCBI Taxonomy" id="1506179"/>
    <lineage>
        <taxon>Eukaryota</taxon>
        <taxon>Fungi</taxon>
        <taxon>Dikarya</taxon>
        <taxon>Ascomycota</taxon>
        <taxon>Pezizomycotina</taxon>
        <taxon>Eurotiomycetes</taxon>
        <taxon>Eurotiomycetidae</taxon>
        <taxon>Eurotiales</taxon>
        <taxon>Aspergillaceae</taxon>
        <taxon>Penicillium</taxon>
    </lineage>
</organism>
<evidence type="ECO:0000313" key="4">
    <source>
        <dbReference type="EMBL" id="KAJ5105521.1"/>
    </source>
</evidence>
<dbReference type="PANTHER" id="PTHR16943">
    <property type="entry name" value="2-METHYLCITRATE DEHYDRATASE-RELATED"/>
    <property type="match status" value="1"/>
</dbReference>
<dbReference type="InterPro" id="IPR005656">
    <property type="entry name" value="MmgE_PrpD"/>
</dbReference>
<dbReference type="Proteomes" id="UP001141434">
    <property type="component" value="Unassembled WGS sequence"/>
</dbReference>
<gene>
    <name evidence="4" type="ORF">NUU61_002868</name>
</gene>
<dbReference type="Pfam" id="PF03972">
    <property type="entry name" value="MmgE_PrpD_N"/>
    <property type="match status" value="1"/>
</dbReference>
<evidence type="ECO:0000256" key="1">
    <source>
        <dbReference type="ARBA" id="ARBA00006174"/>
    </source>
</evidence>
<evidence type="ECO:0000259" key="2">
    <source>
        <dbReference type="Pfam" id="PF03972"/>
    </source>
</evidence>
<dbReference type="GeneID" id="81392618"/>
<dbReference type="Gene3D" id="3.30.1330.120">
    <property type="entry name" value="2-methylcitrate dehydratase PrpD"/>
    <property type="match status" value="1"/>
</dbReference>
<feature type="domain" description="MmgE/PrpD N-terminal" evidence="2">
    <location>
        <begin position="21"/>
        <end position="262"/>
    </location>
</feature>
<dbReference type="Pfam" id="PF19305">
    <property type="entry name" value="MmgE_PrpD_C"/>
    <property type="match status" value="1"/>
</dbReference>
<dbReference type="PANTHER" id="PTHR16943:SF8">
    <property type="entry name" value="2-METHYLCITRATE DEHYDRATASE"/>
    <property type="match status" value="1"/>
</dbReference>
<name>A0A9W9FSA8_9EURO</name>
<dbReference type="SUPFAM" id="SSF103378">
    <property type="entry name" value="2-methylcitrate dehydratase PrpD"/>
    <property type="match status" value="1"/>
</dbReference>
<sequence length="472" mass="51367">MSQPASSTNPKGPPPNETRTEHLARWAANLQFCDIPTDVVERTKELFLDWFGCTVAGRHHPAVSAIRQFAVQMGPSSGRSELVDGSIVSGTSPAFASLINGASSHVVEQDDLHNRSIMHPATVIFPAALAVAQDISANGQEFITACVVGYEVGCRAGEYLGKGHYEKFHTTGTAGVLGVVAAIARLLKLNEDQTLSAIGTAGTQAAGLWQFLLDATHSKQVHTAKACFDGIFAAYSTKDGLLGPRDILEGPRAMGVALAPGSTIPEAIDRNLGTDFAILSSSFKWHASCRHTHPSVDALLSLMHKHAVAFDDIESVVARTYQAAINVLGLSGSGETVHQSKFSMGFVLAVAAKKGQAMITDFTEEDLRNASLRDFQSRVSMEYDKEIDEKFPERWQGTVIVTCKSGRKFTESVYFAKGDPEFPLTRSELESKARSLFAYGDFHEHETIDRLIQRSWNLDRKNDLHGFSITQR</sequence>
<reference evidence="4" key="2">
    <citation type="journal article" date="2023" name="IMA Fungus">
        <title>Comparative genomic study of the Penicillium genus elucidates a diverse pangenome and 15 lateral gene transfer events.</title>
        <authorList>
            <person name="Petersen C."/>
            <person name="Sorensen T."/>
            <person name="Nielsen M.R."/>
            <person name="Sondergaard T.E."/>
            <person name="Sorensen J.L."/>
            <person name="Fitzpatrick D.A."/>
            <person name="Frisvad J.C."/>
            <person name="Nielsen K.L."/>
        </authorList>
    </citation>
    <scope>NUCLEOTIDE SEQUENCE</scope>
    <source>
        <strain evidence="4">IBT 34128</strain>
    </source>
</reference>
<comment type="similarity">
    <text evidence="1">Belongs to the PrpD family.</text>
</comment>
<accession>A0A9W9FSA8</accession>
<dbReference type="Gene3D" id="1.10.4100.10">
    <property type="entry name" value="2-methylcitrate dehydratase PrpD"/>
    <property type="match status" value="1"/>
</dbReference>
<proteinExistence type="inferred from homology"/>
<feature type="domain" description="MmgE/PrpD C-terminal" evidence="3">
    <location>
        <begin position="286"/>
        <end position="457"/>
    </location>
</feature>
<dbReference type="InterPro" id="IPR045336">
    <property type="entry name" value="MmgE_PrpD_N"/>
</dbReference>